<evidence type="ECO:0000256" key="3">
    <source>
        <dbReference type="ARBA" id="ARBA00022553"/>
    </source>
</evidence>
<feature type="domain" description="Response regulatory" evidence="12">
    <location>
        <begin position="17"/>
        <end position="130"/>
    </location>
</feature>
<evidence type="ECO:0000256" key="1">
    <source>
        <dbReference type="ARBA" id="ARBA00004496"/>
    </source>
</evidence>
<dbReference type="SUPFAM" id="SSF46894">
    <property type="entry name" value="C-terminal effector domain of the bipartite response regulators"/>
    <property type="match status" value="1"/>
</dbReference>
<evidence type="ECO:0000256" key="5">
    <source>
        <dbReference type="ARBA" id="ARBA00023015"/>
    </source>
</evidence>
<dbReference type="InterPro" id="IPR011006">
    <property type="entry name" value="CheY-like_superfamily"/>
</dbReference>
<dbReference type="GO" id="GO:0006355">
    <property type="term" value="P:regulation of DNA-templated transcription"/>
    <property type="evidence" value="ECO:0007669"/>
    <property type="project" value="InterPro"/>
</dbReference>
<dbReference type="Gene3D" id="3.40.50.2300">
    <property type="match status" value="1"/>
</dbReference>
<dbReference type="PROSITE" id="PS50110">
    <property type="entry name" value="RESPONSE_REGULATORY"/>
    <property type="match status" value="1"/>
</dbReference>
<keyword evidence="7" id="KW-0010">Activator</keyword>
<dbReference type="PANTHER" id="PTHR48111">
    <property type="entry name" value="REGULATOR OF RPOS"/>
    <property type="match status" value="1"/>
</dbReference>
<evidence type="ECO:0000256" key="2">
    <source>
        <dbReference type="ARBA" id="ARBA00022490"/>
    </source>
</evidence>
<dbReference type="GO" id="GO:0005829">
    <property type="term" value="C:cytosol"/>
    <property type="evidence" value="ECO:0007669"/>
    <property type="project" value="TreeGrafter"/>
</dbReference>
<dbReference type="InterPro" id="IPR036388">
    <property type="entry name" value="WH-like_DNA-bd_sf"/>
</dbReference>
<feature type="modified residue" description="4-aspartylphosphate" evidence="10">
    <location>
        <position position="66"/>
    </location>
</feature>
<evidence type="ECO:0000313" key="15">
    <source>
        <dbReference type="Proteomes" id="UP000323300"/>
    </source>
</evidence>
<dbReference type="SUPFAM" id="SSF52172">
    <property type="entry name" value="CheY-like"/>
    <property type="match status" value="1"/>
</dbReference>
<evidence type="ECO:0000256" key="7">
    <source>
        <dbReference type="ARBA" id="ARBA00023159"/>
    </source>
</evidence>
<keyword evidence="8" id="KW-0804">Transcription</keyword>
<protein>
    <recommendedName>
        <fullName evidence="9">Regulatory protein VirG</fullName>
    </recommendedName>
</protein>
<accession>A0A1I3VS09</accession>
<dbReference type="InterPro" id="IPR039420">
    <property type="entry name" value="WalR-like"/>
</dbReference>
<dbReference type="GO" id="GO:0032993">
    <property type="term" value="C:protein-DNA complex"/>
    <property type="evidence" value="ECO:0007669"/>
    <property type="project" value="TreeGrafter"/>
</dbReference>
<keyword evidence="4" id="KW-0902">Two-component regulatory system</keyword>
<evidence type="ECO:0000256" key="8">
    <source>
        <dbReference type="ARBA" id="ARBA00023163"/>
    </source>
</evidence>
<dbReference type="InterPro" id="IPR001867">
    <property type="entry name" value="OmpR/PhoB-type_DNA-bd"/>
</dbReference>
<dbReference type="EMBL" id="FOSL01000001">
    <property type="protein sequence ID" value="SFJ97919.1"/>
    <property type="molecule type" value="Genomic_DNA"/>
</dbReference>
<dbReference type="Gene3D" id="6.10.250.690">
    <property type="match status" value="1"/>
</dbReference>
<dbReference type="RefSeq" id="WP_149758218.1">
    <property type="nucleotide sequence ID" value="NZ_BSPE01000002.1"/>
</dbReference>
<dbReference type="Proteomes" id="UP000323300">
    <property type="component" value="Unassembled WGS sequence"/>
</dbReference>
<dbReference type="InterPro" id="IPR001789">
    <property type="entry name" value="Sig_transdc_resp-reg_receiver"/>
</dbReference>
<organism evidence="14 15">
    <name type="scientific">Neomesorhizobium albiziae</name>
    <dbReference type="NCBI Taxonomy" id="335020"/>
    <lineage>
        <taxon>Bacteria</taxon>
        <taxon>Pseudomonadati</taxon>
        <taxon>Pseudomonadota</taxon>
        <taxon>Alphaproteobacteria</taxon>
        <taxon>Hyphomicrobiales</taxon>
        <taxon>Phyllobacteriaceae</taxon>
        <taxon>Neomesorhizobium</taxon>
    </lineage>
</organism>
<dbReference type="SMART" id="SM00862">
    <property type="entry name" value="Trans_reg_C"/>
    <property type="match status" value="1"/>
</dbReference>
<evidence type="ECO:0000256" key="10">
    <source>
        <dbReference type="PROSITE-ProRule" id="PRU00169"/>
    </source>
</evidence>
<evidence type="ECO:0000256" key="11">
    <source>
        <dbReference type="PROSITE-ProRule" id="PRU01091"/>
    </source>
</evidence>
<evidence type="ECO:0000259" key="12">
    <source>
        <dbReference type="PROSITE" id="PS50110"/>
    </source>
</evidence>
<reference evidence="14 15" key="1">
    <citation type="submission" date="2016-10" db="EMBL/GenBank/DDBJ databases">
        <authorList>
            <person name="Varghese N."/>
            <person name="Submissions S."/>
        </authorList>
    </citation>
    <scope>NUCLEOTIDE SEQUENCE [LARGE SCALE GENOMIC DNA]</scope>
    <source>
        <strain evidence="14 15">DSM 21822</strain>
    </source>
</reference>
<comment type="subcellular location">
    <subcellularLocation>
        <location evidence="1">Cytoplasm</location>
    </subcellularLocation>
</comment>
<evidence type="ECO:0000313" key="14">
    <source>
        <dbReference type="EMBL" id="SFJ97919.1"/>
    </source>
</evidence>
<keyword evidence="15" id="KW-1185">Reference proteome</keyword>
<dbReference type="Pfam" id="PF00072">
    <property type="entry name" value="Response_reg"/>
    <property type="match status" value="1"/>
</dbReference>
<dbReference type="AlphaFoldDB" id="A0A1I3VS09"/>
<keyword evidence="6 11" id="KW-0238">DNA-binding</keyword>
<dbReference type="PANTHER" id="PTHR48111:SF4">
    <property type="entry name" value="DNA-BINDING DUAL TRANSCRIPTIONAL REGULATOR OMPR"/>
    <property type="match status" value="1"/>
</dbReference>
<dbReference type="InterPro" id="IPR016032">
    <property type="entry name" value="Sig_transdc_resp-reg_C-effctor"/>
</dbReference>
<dbReference type="Pfam" id="PF00486">
    <property type="entry name" value="Trans_reg_C"/>
    <property type="match status" value="1"/>
</dbReference>
<keyword evidence="2" id="KW-0963">Cytoplasm</keyword>
<dbReference type="OrthoDB" id="9784252at2"/>
<dbReference type="GO" id="GO:0000156">
    <property type="term" value="F:phosphorelay response regulator activity"/>
    <property type="evidence" value="ECO:0007669"/>
    <property type="project" value="TreeGrafter"/>
</dbReference>
<evidence type="ECO:0000256" key="9">
    <source>
        <dbReference type="ARBA" id="ARBA00067337"/>
    </source>
</evidence>
<dbReference type="FunFam" id="1.10.10.10:FF:000099">
    <property type="entry name" value="Two-component system response regulator TorR"/>
    <property type="match status" value="1"/>
</dbReference>
<keyword evidence="3 10" id="KW-0597">Phosphoprotein</keyword>
<proteinExistence type="predicted"/>
<dbReference type="Gene3D" id="1.10.10.10">
    <property type="entry name" value="Winged helix-like DNA-binding domain superfamily/Winged helix DNA-binding domain"/>
    <property type="match status" value="1"/>
</dbReference>
<evidence type="ECO:0000259" key="13">
    <source>
        <dbReference type="PROSITE" id="PS51755"/>
    </source>
</evidence>
<evidence type="ECO:0000256" key="4">
    <source>
        <dbReference type="ARBA" id="ARBA00023012"/>
    </source>
</evidence>
<name>A0A1I3VS09_9HYPH</name>
<dbReference type="SMART" id="SM00448">
    <property type="entry name" value="REC"/>
    <property type="match status" value="1"/>
</dbReference>
<dbReference type="CDD" id="cd00383">
    <property type="entry name" value="trans_reg_C"/>
    <property type="match status" value="1"/>
</dbReference>
<gene>
    <name evidence="14" type="ORF">SAMN04488498_101681</name>
</gene>
<dbReference type="GO" id="GO:0000976">
    <property type="term" value="F:transcription cis-regulatory region binding"/>
    <property type="evidence" value="ECO:0007669"/>
    <property type="project" value="TreeGrafter"/>
</dbReference>
<sequence length="247" mass="27702">MYSTYGWSLPLLKESPHIVVCDDEQDIRDTVAEYLHDKGYAVTTADGGPALREVIDKQRVDVVILDIRMPGEDGLSLARYMRERSGVAIIMLTGSADVIDRVVGLEIGADDYVAKPVDLRELLARVKAVLRRTATAEKVTEEDGARLSQTVPFGNCTLNLDTCKLFDRDGVEIAITAMEFSLLRVFATHRGRILNRDQLLELAHDRGWDPYDRSIDIRISRLRKKIEADPSKPQVLKTVRGVGYIFS</sequence>
<evidence type="ECO:0000256" key="6">
    <source>
        <dbReference type="ARBA" id="ARBA00023125"/>
    </source>
</evidence>
<feature type="DNA-binding region" description="OmpR/PhoB-type" evidence="11">
    <location>
        <begin position="148"/>
        <end position="247"/>
    </location>
</feature>
<dbReference type="PROSITE" id="PS51755">
    <property type="entry name" value="OMPR_PHOB"/>
    <property type="match status" value="1"/>
</dbReference>
<feature type="domain" description="OmpR/PhoB-type" evidence="13">
    <location>
        <begin position="148"/>
        <end position="247"/>
    </location>
</feature>
<keyword evidence="5" id="KW-0805">Transcription regulation</keyword>